<comment type="caution">
    <text evidence="2">The sequence shown here is derived from an EMBL/GenBank/DDBJ whole genome shotgun (WGS) entry which is preliminary data.</text>
</comment>
<evidence type="ECO:0008006" key="4">
    <source>
        <dbReference type="Google" id="ProtNLM"/>
    </source>
</evidence>
<feature type="transmembrane region" description="Helical" evidence="1">
    <location>
        <begin position="85"/>
        <end position="108"/>
    </location>
</feature>
<reference evidence="2" key="1">
    <citation type="journal article" date="2020" name="Nat. Commun.">
        <title>Large-scale genome sequencing of mycorrhizal fungi provides insights into the early evolution of symbiotic traits.</title>
        <authorList>
            <person name="Miyauchi S."/>
            <person name="Kiss E."/>
            <person name="Kuo A."/>
            <person name="Drula E."/>
            <person name="Kohler A."/>
            <person name="Sanchez-Garcia M."/>
            <person name="Morin E."/>
            <person name="Andreopoulos B."/>
            <person name="Barry K.W."/>
            <person name="Bonito G."/>
            <person name="Buee M."/>
            <person name="Carver A."/>
            <person name="Chen C."/>
            <person name="Cichocki N."/>
            <person name="Clum A."/>
            <person name="Culley D."/>
            <person name="Crous P.W."/>
            <person name="Fauchery L."/>
            <person name="Girlanda M."/>
            <person name="Hayes R.D."/>
            <person name="Keri Z."/>
            <person name="LaButti K."/>
            <person name="Lipzen A."/>
            <person name="Lombard V."/>
            <person name="Magnuson J."/>
            <person name="Maillard F."/>
            <person name="Murat C."/>
            <person name="Nolan M."/>
            <person name="Ohm R.A."/>
            <person name="Pangilinan J."/>
            <person name="Pereira M.F."/>
            <person name="Perotto S."/>
            <person name="Peter M."/>
            <person name="Pfister S."/>
            <person name="Riley R."/>
            <person name="Sitrit Y."/>
            <person name="Stielow J.B."/>
            <person name="Szollosi G."/>
            <person name="Zifcakova L."/>
            <person name="Stursova M."/>
            <person name="Spatafora J.W."/>
            <person name="Tedersoo L."/>
            <person name="Vaario L.M."/>
            <person name="Yamada A."/>
            <person name="Yan M."/>
            <person name="Wang P."/>
            <person name="Xu J."/>
            <person name="Bruns T."/>
            <person name="Baldrian P."/>
            <person name="Vilgalys R."/>
            <person name="Dunand C."/>
            <person name="Henrissat B."/>
            <person name="Grigoriev I.V."/>
            <person name="Hibbett D."/>
            <person name="Nagy L.G."/>
            <person name="Martin F.M."/>
        </authorList>
    </citation>
    <scope>NUCLEOTIDE SEQUENCE</scope>
    <source>
        <strain evidence="2">UP504</strain>
    </source>
</reference>
<gene>
    <name evidence="2" type="ORF">BS47DRAFT_645332</name>
</gene>
<evidence type="ECO:0000313" key="2">
    <source>
        <dbReference type="EMBL" id="KAF9520598.1"/>
    </source>
</evidence>
<keyword evidence="1" id="KW-0472">Membrane</keyword>
<sequence>MSRHFCCCIPVRFGVFVIALLSFLASSLLAAAVWYSIARPGQLKNVNLTGELRTAFIIVGSFATAVAVVSFLGLLAAVFRIRGLVALYAGFLWVALLANIAIGAYYIFVLVRHFHSDVNFCKNTLSNAVHGNLTTTTTNANSPCISGTAAKIIYIGIFVAELFVMLFATIIVHRYKHQLEEEAWNRPGKYLYAAPVPVAHPVGMSNLAHGNSAELGPYHPVARTGPEPYPYAAPEHSHGNHV</sequence>
<evidence type="ECO:0000256" key="1">
    <source>
        <dbReference type="SAM" id="Phobius"/>
    </source>
</evidence>
<dbReference type="AlphaFoldDB" id="A0A9P6E286"/>
<organism evidence="2 3">
    <name type="scientific">Hydnum rufescens UP504</name>
    <dbReference type="NCBI Taxonomy" id="1448309"/>
    <lineage>
        <taxon>Eukaryota</taxon>
        <taxon>Fungi</taxon>
        <taxon>Dikarya</taxon>
        <taxon>Basidiomycota</taxon>
        <taxon>Agaricomycotina</taxon>
        <taxon>Agaricomycetes</taxon>
        <taxon>Cantharellales</taxon>
        <taxon>Hydnaceae</taxon>
        <taxon>Hydnum</taxon>
    </lineage>
</organism>
<evidence type="ECO:0000313" key="3">
    <source>
        <dbReference type="Proteomes" id="UP000886523"/>
    </source>
</evidence>
<proteinExistence type="predicted"/>
<feature type="transmembrane region" description="Helical" evidence="1">
    <location>
        <begin position="55"/>
        <end position="78"/>
    </location>
</feature>
<feature type="transmembrane region" description="Helical" evidence="1">
    <location>
        <begin position="12"/>
        <end position="35"/>
    </location>
</feature>
<keyword evidence="1" id="KW-1133">Transmembrane helix</keyword>
<accession>A0A9P6E286</accession>
<dbReference type="Proteomes" id="UP000886523">
    <property type="component" value="Unassembled WGS sequence"/>
</dbReference>
<keyword evidence="3" id="KW-1185">Reference proteome</keyword>
<dbReference type="OrthoDB" id="3239304at2759"/>
<name>A0A9P6E286_9AGAM</name>
<keyword evidence="1" id="KW-0812">Transmembrane</keyword>
<dbReference type="EMBL" id="MU128911">
    <property type="protein sequence ID" value="KAF9520598.1"/>
    <property type="molecule type" value="Genomic_DNA"/>
</dbReference>
<feature type="transmembrane region" description="Helical" evidence="1">
    <location>
        <begin position="152"/>
        <end position="172"/>
    </location>
</feature>
<protein>
    <recommendedName>
        <fullName evidence="4">Tetraspanin</fullName>
    </recommendedName>
</protein>